<evidence type="ECO:0000259" key="1">
    <source>
        <dbReference type="PROSITE" id="PS51459"/>
    </source>
</evidence>
<dbReference type="PANTHER" id="PTHR35810:SF1">
    <property type="entry name" value="CYTOPLASMIC PROTEIN"/>
    <property type="match status" value="1"/>
</dbReference>
<dbReference type="InterPro" id="IPR011204">
    <property type="entry name" value="Virulence_RhuM-like"/>
</dbReference>
<evidence type="ECO:0000313" key="2">
    <source>
        <dbReference type="EMBL" id="DAD81185.1"/>
    </source>
</evidence>
<organism evidence="2">
    <name type="scientific">Phage sp. ctrsQ3</name>
    <dbReference type="NCBI Taxonomy" id="2826752"/>
    <lineage>
        <taxon>Viruses</taxon>
    </lineage>
</organism>
<sequence>MWPKGRKKMPTNELVLFESQDKSISLNVPLKNDSVWLNRNQMAELFDRDVKTIGKHVNSAIREELAGLPVVAKFATTAADGKTYMVDYYDLDVIISVGYRVKSQRGVEFRKWANRVLRQYIMEGYAVNHNRILELGEVIRIMKRTQKSLDAQQVLAVIERYSTALDLLDDYDHQTMRRPKGCEATYVLTYEECRSVIDSMRFGNESALFGNEKDDSFKGSIGNIYQSFAGQEAYPTLEEKAANLLYFVTKNHSFSDGNKRIAAAIFLYFLDKNEVLFDDAGNKRIDDHTLVALTIMIAESRPEEKEMMISVIMNCMDSK</sequence>
<dbReference type="EMBL" id="BK014897">
    <property type="protein sequence ID" value="DAD81185.1"/>
    <property type="molecule type" value="Genomic_DNA"/>
</dbReference>
<feature type="domain" description="Fido" evidence="1">
    <location>
        <begin position="149"/>
        <end position="314"/>
    </location>
</feature>
<dbReference type="Pfam" id="PF02661">
    <property type="entry name" value="Fic"/>
    <property type="match status" value="1"/>
</dbReference>
<dbReference type="Gene3D" id="1.20.120.1870">
    <property type="entry name" value="Fic/DOC protein, Fido domain"/>
    <property type="match status" value="1"/>
</dbReference>
<dbReference type="InterPro" id="IPR003812">
    <property type="entry name" value="Fido"/>
</dbReference>
<protein>
    <submittedName>
        <fullName evidence="2">Virulence protein RhuM family</fullName>
    </submittedName>
</protein>
<dbReference type="Pfam" id="PF13310">
    <property type="entry name" value="Virulence_RhuM"/>
    <property type="match status" value="1"/>
</dbReference>
<accession>A0A8S5MFS2</accession>
<dbReference type="InterPro" id="IPR053737">
    <property type="entry name" value="Type_II_TA_Toxin"/>
</dbReference>
<dbReference type="PANTHER" id="PTHR35810">
    <property type="entry name" value="CYTOPLASMIC PROTEIN-RELATED"/>
    <property type="match status" value="1"/>
</dbReference>
<proteinExistence type="predicted"/>
<reference evidence="2" key="1">
    <citation type="journal article" date="2021" name="Proc. Natl. Acad. Sci. U.S.A.">
        <title>A Catalog of Tens of Thousands of Viruses from Human Metagenomes Reveals Hidden Associations with Chronic Diseases.</title>
        <authorList>
            <person name="Tisza M.J."/>
            <person name="Buck C.B."/>
        </authorList>
    </citation>
    <scope>NUCLEOTIDE SEQUENCE</scope>
    <source>
        <strain evidence="2">CtrsQ3</strain>
    </source>
</reference>
<dbReference type="PROSITE" id="PS51459">
    <property type="entry name" value="FIDO"/>
    <property type="match status" value="1"/>
</dbReference>
<name>A0A8S5MFS2_9VIRU</name>